<evidence type="ECO:0000313" key="10">
    <source>
        <dbReference type="Proteomes" id="UP001183607"/>
    </source>
</evidence>
<dbReference type="NCBIfam" id="TIGR00675">
    <property type="entry name" value="dcm"/>
    <property type="match status" value="1"/>
</dbReference>
<comment type="catalytic activity">
    <reaction evidence="7">
        <text>a 2'-deoxycytidine in DNA + S-adenosyl-L-methionine = a 5-methyl-2'-deoxycytidine in DNA + S-adenosyl-L-homocysteine + H(+)</text>
        <dbReference type="Rhea" id="RHEA:13681"/>
        <dbReference type="Rhea" id="RHEA-COMP:11369"/>
        <dbReference type="Rhea" id="RHEA-COMP:11370"/>
        <dbReference type="ChEBI" id="CHEBI:15378"/>
        <dbReference type="ChEBI" id="CHEBI:57856"/>
        <dbReference type="ChEBI" id="CHEBI:59789"/>
        <dbReference type="ChEBI" id="CHEBI:85452"/>
        <dbReference type="ChEBI" id="CHEBI:85454"/>
        <dbReference type="EC" id="2.1.1.37"/>
    </reaction>
</comment>
<evidence type="ECO:0000256" key="4">
    <source>
        <dbReference type="ARBA" id="ARBA00022747"/>
    </source>
</evidence>
<dbReference type="InterPro" id="IPR031303">
    <property type="entry name" value="C5_meth_CS"/>
</dbReference>
<dbReference type="GO" id="GO:0032259">
    <property type="term" value="P:methylation"/>
    <property type="evidence" value="ECO:0007669"/>
    <property type="project" value="UniProtKB-KW"/>
</dbReference>
<dbReference type="InterPro" id="IPR001525">
    <property type="entry name" value="C5_MeTfrase"/>
</dbReference>
<dbReference type="InterPro" id="IPR029063">
    <property type="entry name" value="SAM-dependent_MTases_sf"/>
</dbReference>
<feature type="region of interest" description="Disordered" evidence="8">
    <location>
        <begin position="1"/>
        <end position="20"/>
    </location>
</feature>
<dbReference type="AlphaFoldDB" id="A0ABD5E842"/>
<evidence type="ECO:0000256" key="8">
    <source>
        <dbReference type="SAM" id="MobiDB-lite"/>
    </source>
</evidence>
<evidence type="ECO:0000256" key="3">
    <source>
        <dbReference type="ARBA" id="ARBA00022691"/>
    </source>
</evidence>
<evidence type="ECO:0000256" key="7">
    <source>
        <dbReference type="RuleBase" id="RU000417"/>
    </source>
</evidence>
<sequence length="410" mass="44862">MSLTTETLDGSPTAPASGDPGISVVDLFAGAGGFSAGFHAYRPHGPASSPFRTLAAVEMDPAAAATYAANFPSAKVSAIRIEGWDPTPYEGVDVIMGGPPCQGFSGLNRDDLKKKPPKSEDPRNKLWREYVRAVQVIKPKIFVIENVDRFLRSPEYAALCAATEADGPLADYHLTEKVLNAADYGVPQARRRAIVIATRRDLGEPLRHPIPSHRRATDQLTFEEGRAPWLGVWDAVFEHTLRVRLKEDLPLRTGAPLGTGLPGAFSGKELHIRRNPTPLSLARYAAIPPGGNRYDLTDRTSVIDGVPVYLSTESWDNHTSGSGDVMGRLHKDRPSVTIRTEFYKPEKGRYLHPTKDRPITHWEAALIQGFPDTFKWYGSKVQIARQIGNAVPIGLGRALAEVIHRKLTAG</sequence>
<dbReference type="InterPro" id="IPR050390">
    <property type="entry name" value="C5-Methyltransferase"/>
</dbReference>
<dbReference type="EC" id="2.1.1.37" evidence="7"/>
<dbReference type="PROSITE" id="PS51679">
    <property type="entry name" value="SAM_MT_C5"/>
    <property type="match status" value="1"/>
</dbReference>
<comment type="similarity">
    <text evidence="5 6">Belongs to the class I-like SAM-binding methyltransferase superfamily. C5-methyltransferase family.</text>
</comment>
<proteinExistence type="inferred from homology"/>
<dbReference type="GO" id="GO:0003886">
    <property type="term" value="F:DNA (cytosine-5-)-methyltransferase activity"/>
    <property type="evidence" value="ECO:0007669"/>
    <property type="project" value="UniProtKB-EC"/>
</dbReference>
<dbReference type="InterPro" id="IPR018117">
    <property type="entry name" value="C5_DNA_meth_AS"/>
</dbReference>
<keyword evidence="3 5" id="KW-0949">S-adenosyl-L-methionine</keyword>
<reference evidence="10" key="1">
    <citation type="submission" date="2023-07" db="EMBL/GenBank/DDBJ databases">
        <title>30 novel species of actinomycetes from the DSMZ collection.</title>
        <authorList>
            <person name="Nouioui I."/>
        </authorList>
    </citation>
    <scope>NUCLEOTIDE SEQUENCE [LARGE SCALE GENOMIC DNA]</scope>
    <source>
        <strain evidence="10">DSM 41982</strain>
    </source>
</reference>
<dbReference type="RefSeq" id="WP_311677287.1">
    <property type="nucleotide sequence ID" value="NZ_JAVRER010000030.1"/>
</dbReference>
<dbReference type="Proteomes" id="UP001183607">
    <property type="component" value="Unassembled WGS sequence"/>
</dbReference>
<keyword evidence="2 5" id="KW-0808">Transferase</keyword>
<organism evidence="9 10">
    <name type="scientific">Streptomyces evansiae</name>
    <dbReference type="NCBI Taxonomy" id="3075535"/>
    <lineage>
        <taxon>Bacteria</taxon>
        <taxon>Bacillati</taxon>
        <taxon>Actinomycetota</taxon>
        <taxon>Actinomycetes</taxon>
        <taxon>Kitasatosporales</taxon>
        <taxon>Streptomycetaceae</taxon>
        <taxon>Streptomyces</taxon>
    </lineage>
</organism>
<dbReference type="Gene3D" id="3.90.120.10">
    <property type="entry name" value="DNA Methylase, subunit A, domain 2"/>
    <property type="match status" value="1"/>
</dbReference>
<dbReference type="PRINTS" id="PR00105">
    <property type="entry name" value="C5METTRFRASE"/>
</dbReference>
<dbReference type="Gene3D" id="3.40.50.150">
    <property type="entry name" value="Vaccinia Virus protein VP39"/>
    <property type="match status" value="1"/>
</dbReference>
<evidence type="ECO:0000256" key="1">
    <source>
        <dbReference type="ARBA" id="ARBA00022603"/>
    </source>
</evidence>
<evidence type="ECO:0000256" key="6">
    <source>
        <dbReference type="RuleBase" id="RU000416"/>
    </source>
</evidence>
<evidence type="ECO:0000256" key="2">
    <source>
        <dbReference type="ARBA" id="ARBA00022679"/>
    </source>
</evidence>
<comment type="caution">
    <text evidence="9">The sequence shown here is derived from an EMBL/GenBank/DDBJ whole genome shotgun (WGS) entry which is preliminary data.</text>
</comment>
<feature type="compositionally biased region" description="Polar residues" evidence="8">
    <location>
        <begin position="1"/>
        <end position="10"/>
    </location>
</feature>
<evidence type="ECO:0000256" key="5">
    <source>
        <dbReference type="PROSITE-ProRule" id="PRU01016"/>
    </source>
</evidence>
<protein>
    <recommendedName>
        <fullName evidence="7">Cytosine-specific methyltransferase</fullName>
        <ecNumber evidence="7">2.1.1.37</ecNumber>
    </recommendedName>
</protein>
<dbReference type="GO" id="GO:0009307">
    <property type="term" value="P:DNA restriction-modification system"/>
    <property type="evidence" value="ECO:0007669"/>
    <property type="project" value="UniProtKB-KW"/>
</dbReference>
<dbReference type="Pfam" id="PF00145">
    <property type="entry name" value="DNA_methylase"/>
    <property type="match status" value="2"/>
</dbReference>
<gene>
    <name evidence="9" type="ORF">RM574_19100</name>
</gene>
<dbReference type="PANTHER" id="PTHR10629:SF52">
    <property type="entry name" value="DNA (CYTOSINE-5)-METHYLTRANSFERASE 1"/>
    <property type="match status" value="1"/>
</dbReference>
<evidence type="ECO:0000313" key="9">
    <source>
        <dbReference type="EMBL" id="MDT0417595.1"/>
    </source>
</evidence>
<dbReference type="PANTHER" id="PTHR10629">
    <property type="entry name" value="CYTOSINE-SPECIFIC METHYLTRANSFERASE"/>
    <property type="match status" value="1"/>
</dbReference>
<dbReference type="PROSITE" id="PS00094">
    <property type="entry name" value="C5_MTASE_1"/>
    <property type="match status" value="1"/>
</dbReference>
<dbReference type="SUPFAM" id="SSF53335">
    <property type="entry name" value="S-adenosyl-L-methionine-dependent methyltransferases"/>
    <property type="match status" value="1"/>
</dbReference>
<accession>A0ABD5E842</accession>
<dbReference type="EMBL" id="JAVRER010000030">
    <property type="protein sequence ID" value="MDT0417595.1"/>
    <property type="molecule type" value="Genomic_DNA"/>
</dbReference>
<dbReference type="PROSITE" id="PS00095">
    <property type="entry name" value="C5_MTASE_2"/>
    <property type="match status" value="1"/>
</dbReference>
<feature type="active site" evidence="5">
    <location>
        <position position="101"/>
    </location>
</feature>
<keyword evidence="4" id="KW-0680">Restriction system</keyword>
<name>A0ABD5E842_9ACTN</name>
<keyword evidence="1 5" id="KW-0489">Methyltransferase</keyword>